<dbReference type="Pfam" id="PF12937">
    <property type="entry name" value="F-box-like"/>
    <property type="match status" value="1"/>
</dbReference>
<dbReference type="GeneID" id="63682952"/>
<dbReference type="RefSeq" id="XP_040632610.1">
    <property type="nucleotide sequence ID" value="XM_040767890.1"/>
</dbReference>
<proteinExistence type="predicted"/>
<feature type="domain" description="F-box" evidence="2">
    <location>
        <begin position="225"/>
        <end position="267"/>
    </location>
</feature>
<dbReference type="InterPro" id="IPR032675">
    <property type="entry name" value="LRR_dom_sf"/>
</dbReference>
<name>M5G637_DACPD</name>
<protein>
    <recommendedName>
        <fullName evidence="2">F-box domain-containing protein</fullName>
    </recommendedName>
</protein>
<dbReference type="InterPro" id="IPR036047">
    <property type="entry name" value="F-box-like_dom_sf"/>
</dbReference>
<dbReference type="SUPFAM" id="SSF81383">
    <property type="entry name" value="F-box domain"/>
    <property type="match status" value="1"/>
</dbReference>
<dbReference type="Gene3D" id="1.20.1280.50">
    <property type="match status" value="1"/>
</dbReference>
<dbReference type="EMBL" id="JH795856">
    <property type="protein sequence ID" value="EJU05716.1"/>
    <property type="molecule type" value="Genomic_DNA"/>
</dbReference>
<feature type="compositionally biased region" description="Low complexity" evidence="1">
    <location>
        <begin position="100"/>
        <end position="114"/>
    </location>
</feature>
<dbReference type="HOGENOM" id="CLU_377667_0_0_1"/>
<dbReference type="Gene3D" id="3.80.10.10">
    <property type="entry name" value="Ribonuclease Inhibitor"/>
    <property type="match status" value="1"/>
</dbReference>
<evidence type="ECO:0000313" key="3">
    <source>
        <dbReference type="EMBL" id="EJU05716.1"/>
    </source>
</evidence>
<accession>M5G637</accession>
<feature type="region of interest" description="Disordered" evidence="1">
    <location>
        <begin position="1"/>
        <end position="37"/>
    </location>
</feature>
<feature type="region of interest" description="Disordered" evidence="1">
    <location>
        <begin position="64"/>
        <end position="119"/>
    </location>
</feature>
<dbReference type="InterPro" id="IPR001810">
    <property type="entry name" value="F-box_dom"/>
</dbReference>
<evidence type="ECO:0000256" key="1">
    <source>
        <dbReference type="SAM" id="MobiDB-lite"/>
    </source>
</evidence>
<sequence>MEGRTDTETKADGLRHASSLIQREGSRPKALTPFASPTSHGLALRLRIAMMEIPQPALALHYSDGGSLLSTPPPHIGPATTPERFPEPEDKGVQMAQGYASASTETTSSPSNATITPHQDLSFKGSVTANGDDADMVDVVVDSAFEDEGLLEFLKRKEELALGYRRGGFAPLSCHDRFGPENHLAPRQHPARVKDFGAAHSQGSRVIDFLSSTTVLDMHHVWEIDELVRHILNQLDKQDLARATRVCRAFAQLTRPLLWEDPLWRQLQHLLQPDVDGNYPSKCFLRNKRYVKDIAVCLSSNSEDALAMTTDMILLRGWDPIPFSMLRSVNLTGSSCVHLVAVEYIVHAGLEQLSVEMTDETSRPSAFANTALMQQRAHYTLSFLKTLSTVAQNLKLLSWNCSGWIEDECPEVVHGLVETIRSLSHLETAVLTDICDLVLLHALSEQPKLKNLTVKGWSRSEATPFLALGDLVLSRLWKLESLTYRLVDDVPEPEDDLLFLFITVGRSFSRLENLSLNLLWSPSRVGGSALKQLTALPHLHYLECRVHATNDDEMNDALLAALVLNCPELEVVVLHWVHLQAVTMSEAAAWSTSIPCARLSLSSLQPFAKLIHLRQLSFHSVSPQFTAALDVTRPSDKPSYIPSGSEPRDGFLQLDIYLPRILDRGQILDLKSALMAQDTWHEVDEMQEGREVCDFLTALWPRKRVILRIHEGFSAIWMAAEQLLRREAADGMTK</sequence>
<feature type="compositionally biased region" description="Basic and acidic residues" evidence="1">
    <location>
        <begin position="1"/>
        <end position="15"/>
    </location>
</feature>
<keyword evidence="4" id="KW-1185">Reference proteome</keyword>
<evidence type="ECO:0000259" key="2">
    <source>
        <dbReference type="PROSITE" id="PS50181"/>
    </source>
</evidence>
<evidence type="ECO:0000313" key="4">
    <source>
        <dbReference type="Proteomes" id="UP000030653"/>
    </source>
</evidence>
<dbReference type="AlphaFoldDB" id="M5G637"/>
<gene>
    <name evidence="3" type="ORF">DACRYDRAFT_104201</name>
</gene>
<organism evidence="3 4">
    <name type="scientific">Dacryopinax primogenitus (strain DJM 731)</name>
    <name type="common">Brown rot fungus</name>
    <dbReference type="NCBI Taxonomy" id="1858805"/>
    <lineage>
        <taxon>Eukaryota</taxon>
        <taxon>Fungi</taxon>
        <taxon>Dikarya</taxon>
        <taxon>Basidiomycota</taxon>
        <taxon>Agaricomycotina</taxon>
        <taxon>Dacrymycetes</taxon>
        <taxon>Dacrymycetales</taxon>
        <taxon>Dacrymycetaceae</taxon>
        <taxon>Dacryopinax</taxon>
    </lineage>
</organism>
<dbReference type="OrthoDB" id="10587336at2759"/>
<dbReference type="PROSITE" id="PS50181">
    <property type="entry name" value="FBOX"/>
    <property type="match status" value="1"/>
</dbReference>
<reference evidence="3 4" key="1">
    <citation type="journal article" date="2012" name="Science">
        <title>The Paleozoic origin of enzymatic lignin decomposition reconstructed from 31 fungal genomes.</title>
        <authorList>
            <person name="Floudas D."/>
            <person name="Binder M."/>
            <person name="Riley R."/>
            <person name="Barry K."/>
            <person name="Blanchette R.A."/>
            <person name="Henrissat B."/>
            <person name="Martinez A.T."/>
            <person name="Otillar R."/>
            <person name="Spatafora J.W."/>
            <person name="Yadav J.S."/>
            <person name="Aerts A."/>
            <person name="Benoit I."/>
            <person name="Boyd A."/>
            <person name="Carlson A."/>
            <person name="Copeland A."/>
            <person name="Coutinho P.M."/>
            <person name="de Vries R.P."/>
            <person name="Ferreira P."/>
            <person name="Findley K."/>
            <person name="Foster B."/>
            <person name="Gaskell J."/>
            <person name="Glotzer D."/>
            <person name="Gorecki P."/>
            <person name="Heitman J."/>
            <person name="Hesse C."/>
            <person name="Hori C."/>
            <person name="Igarashi K."/>
            <person name="Jurgens J.A."/>
            <person name="Kallen N."/>
            <person name="Kersten P."/>
            <person name="Kohler A."/>
            <person name="Kuees U."/>
            <person name="Kumar T.K.A."/>
            <person name="Kuo A."/>
            <person name="LaButti K."/>
            <person name="Larrondo L.F."/>
            <person name="Lindquist E."/>
            <person name="Ling A."/>
            <person name="Lombard V."/>
            <person name="Lucas S."/>
            <person name="Lundell T."/>
            <person name="Martin R."/>
            <person name="McLaughlin D.J."/>
            <person name="Morgenstern I."/>
            <person name="Morin E."/>
            <person name="Murat C."/>
            <person name="Nagy L.G."/>
            <person name="Nolan M."/>
            <person name="Ohm R.A."/>
            <person name="Patyshakuliyeva A."/>
            <person name="Rokas A."/>
            <person name="Ruiz-Duenas F.J."/>
            <person name="Sabat G."/>
            <person name="Salamov A."/>
            <person name="Samejima M."/>
            <person name="Schmutz J."/>
            <person name="Slot J.C."/>
            <person name="St John F."/>
            <person name="Stenlid J."/>
            <person name="Sun H."/>
            <person name="Sun S."/>
            <person name="Syed K."/>
            <person name="Tsang A."/>
            <person name="Wiebenga A."/>
            <person name="Young D."/>
            <person name="Pisabarro A."/>
            <person name="Eastwood D.C."/>
            <person name="Martin F."/>
            <person name="Cullen D."/>
            <person name="Grigoriev I.V."/>
            <person name="Hibbett D.S."/>
        </authorList>
    </citation>
    <scope>NUCLEOTIDE SEQUENCE [LARGE SCALE GENOMIC DNA]</scope>
    <source>
        <strain evidence="3 4">DJM-731 SS1</strain>
    </source>
</reference>
<dbReference type="Proteomes" id="UP000030653">
    <property type="component" value="Unassembled WGS sequence"/>
</dbReference>